<comment type="caution">
    <text evidence="2">The sequence shown here is derived from an EMBL/GenBank/DDBJ whole genome shotgun (WGS) entry which is preliminary data.</text>
</comment>
<accession>A0A8J8T682</accession>
<evidence type="ECO:0000313" key="2">
    <source>
        <dbReference type="EMBL" id="TNV83031.1"/>
    </source>
</evidence>
<organism evidence="2 3">
    <name type="scientific">Halteria grandinella</name>
    <dbReference type="NCBI Taxonomy" id="5974"/>
    <lineage>
        <taxon>Eukaryota</taxon>
        <taxon>Sar</taxon>
        <taxon>Alveolata</taxon>
        <taxon>Ciliophora</taxon>
        <taxon>Intramacronucleata</taxon>
        <taxon>Spirotrichea</taxon>
        <taxon>Stichotrichia</taxon>
        <taxon>Sporadotrichida</taxon>
        <taxon>Halteriidae</taxon>
        <taxon>Halteria</taxon>
    </lineage>
</organism>
<dbReference type="Proteomes" id="UP000785679">
    <property type="component" value="Unassembled WGS sequence"/>
</dbReference>
<protein>
    <submittedName>
        <fullName evidence="2">Uncharacterized protein</fullName>
    </submittedName>
</protein>
<keyword evidence="3" id="KW-1185">Reference proteome</keyword>
<dbReference type="EMBL" id="RRYP01004246">
    <property type="protein sequence ID" value="TNV83031.1"/>
    <property type="molecule type" value="Genomic_DNA"/>
</dbReference>
<sequence length="74" mass="8067">MTINNLTPVVLNSIKIIIDEKLEAKVSILSLVYTPISNIYTCIKMGERLSNSAAASDKLKGQDLQGSSEINAMR</sequence>
<evidence type="ECO:0000256" key="1">
    <source>
        <dbReference type="SAM" id="MobiDB-lite"/>
    </source>
</evidence>
<feature type="region of interest" description="Disordered" evidence="1">
    <location>
        <begin position="52"/>
        <end position="74"/>
    </location>
</feature>
<gene>
    <name evidence="2" type="ORF">FGO68_gene10055</name>
</gene>
<reference evidence="2" key="1">
    <citation type="submission" date="2019-06" db="EMBL/GenBank/DDBJ databases">
        <authorList>
            <person name="Zheng W."/>
        </authorList>
    </citation>
    <scope>NUCLEOTIDE SEQUENCE</scope>
    <source>
        <strain evidence="2">QDHG01</strain>
    </source>
</reference>
<evidence type="ECO:0000313" key="3">
    <source>
        <dbReference type="Proteomes" id="UP000785679"/>
    </source>
</evidence>
<feature type="compositionally biased region" description="Polar residues" evidence="1">
    <location>
        <begin position="64"/>
        <end position="74"/>
    </location>
</feature>
<proteinExistence type="predicted"/>
<name>A0A8J8T682_HALGN</name>
<dbReference type="AlphaFoldDB" id="A0A8J8T682"/>